<keyword evidence="4" id="KW-0274">FAD</keyword>
<dbReference type="InterPro" id="IPR009100">
    <property type="entry name" value="AcylCoA_DH/oxidase_NM_dom_sf"/>
</dbReference>
<dbReference type="InterPro" id="IPR046373">
    <property type="entry name" value="Acyl-CoA_Oxase/DH_mid-dom_sf"/>
</dbReference>
<evidence type="ECO:0000256" key="5">
    <source>
        <dbReference type="SAM" id="SignalP"/>
    </source>
</evidence>
<comment type="cofactor">
    <cofactor evidence="1">
        <name>FAD</name>
        <dbReference type="ChEBI" id="CHEBI:57692"/>
    </cofactor>
</comment>
<dbReference type="InterPro" id="IPR037069">
    <property type="entry name" value="AcylCoA_DH/ox_N_sf"/>
</dbReference>
<feature type="domain" description="Acyl-CoA dehydrogenase/oxidase C-terminal" evidence="6">
    <location>
        <begin position="361"/>
        <end position="504"/>
    </location>
</feature>
<proteinExistence type="inferred from homology"/>
<accession>A0A6G9YSF8</accession>
<reference evidence="7 8" key="1">
    <citation type="journal article" date="2019" name="ACS Chem. Biol.">
        <title>Identification and Mobilization of a Cryptic Antibiotic Biosynthesis Gene Locus from a Human-Pathogenic Nocardia Isolate.</title>
        <authorList>
            <person name="Herisse M."/>
            <person name="Ishida K."/>
            <person name="Porter J.L."/>
            <person name="Howden B."/>
            <person name="Hertweck C."/>
            <person name="Stinear T.P."/>
            <person name="Pidot S.J."/>
        </authorList>
    </citation>
    <scope>NUCLEOTIDE SEQUENCE [LARGE SCALE GENOMIC DNA]</scope>
    <source>
        <strain evidence="7 8">AUSMDU00012717</strain>
    </source>
</reference>
<dbReference type="KEGG" id="nah:F5544_42200"/>
<evidence type="ECO:0000256" key="4">
    <source>
        <dbReference type="ARBA" id="ARBA00022827"/>
    </source>
</evidence>
<dbReference type="SUPFAM" id="SSF56645">
    <property type="entry name" value="Acyl-CoA dehydrogenase NM domain-like"/>
    <property type="match status" value="1"/>
</dbReference>
<evidence type="ECO:0000256" key="1">
    <source>
        <dbReference type="ARBA" id="ARBA00001974"/>
    </source>
</evidence>
<comment type="similarity">
    <text evidence="2">Belongs to the acyl-CoA dehydrogenase family.</text>
</comment>
<dbReference type="GO" id="GO:0050660">
    <property type="term" value="F:flavin adenine dinucleotide binding"/>
    <property type="evidence" value="ECO:0007669"/>
    <property type="project" value="InterPro"/>
</dbReference>
<dbReference type="GO" id="GO:0005886">
    <property type="term" value="C:plasma membrane"/>
    <property type="evidence" value="ECO:0007669"/>
    <property type="project" value="TreeGrafter"/>
</dbReference>
<dbReference type="Gene3D" id="1.20.140.10">
    <property type="entry name" value="Butyryl-CoA Dehydrogenase, subunit A, domain 3"/>
    <property type="match status" value="1"/>
</dbReference>
<dbReference type="Gene3D" id="1.10.540.10">
    <property type="entry name" value="Acyl-CoA dehydrogenase/oxidase, N-terminal domain"/>
    <property type="match status" value="1"/>
</dbReference>
<protein>
    <submittedName>
        <fullName evidence="7">Acyl-CoA dehydrogenase</fullName>
    </submittedName>
</protein>
<dbReference type="InterPro" id="IPR036250">
    <property type="entry name" value="AcylCo_DH-like_C"/>
</dbReference>
<name>A0A6G9YSF8_9NOCA</name>
<dbReference type="Proteomes" id="UP000503540">
    <property type="component" value="Chromosome"/>
</dbReference>
<evidence type="ECO:0000256" key="2">
    <source>
        <dbReference type="ARBA" id="ARBA00009347"/>
    </source>
</evidence>
<dbReference type="SUPFAM" id="SSF47203">
    <property type="entry name" value="Acyl-CoA dehydrogenase C-terminal domain-like"/>
    <property type="match status" value="1"/>
</dbReference>
<feature type="chain" id="PRO_5026234094" evidence="5">
    <location>
        <begin position="21"/>
        <end position="742"/>
    </location>
</feature>
<evidence type="ECO:0000259" key="6">
    <source>
        <dbReference type="Pfam" id="PF00441"/>
    </source>
</evidence>
<dbReference type="Pfam" id="PF00441">
    <property type="entry name" value="Acyl-CoA_dh_1"/>
    <property type="match status" value="1"/>
</dbReference>
<keyword evidence="5" id="KW-0732">Signal</keyword>
<keyword evidence="8" id="KW-1185">Reference proteome</keyword>
<feature type="signal peptide" evidence="5">
    <location>
        <begin position="1"/>
        <end position="20"/>
    </location>
</feature>
<evidence type="ECO:0000256" key="3">
    <source>
        <dbReference type="ARBA" id="ARBA00022630"/>
    </source>
</evidence>
<dbReference type="PANTHER" id="PTHR43884:SF19">
    <property type="entry name" value="ACYL-COA DEHYDROGENASE FADE4-RELATED"/>
    <property type="match status" value="1"/>
</dbReference>
<dbReference type="EMBL" id="CP046172">
    <property type="protein sequence ID" value="QIS16249.1"/>
    <property type="molecule type" value="Genomic_DNA"/>
</dbReference>
<keyword evidence="3" id="KW-0285">Flavoprotein</keyword>
<dbReference type="Gene3D" id="2.40.110.10">
    <property type="entry name" value="Butyryl-CoA Dehydrogenase, subunit A, domain 2"/>
    <property type="match status" value="1"/>
</dbReference>
<dbReference type="PANTHER" id="PTHR43884">
    <property type="entry name" value="ACYL-COA DEHYDROGENASE"/>
    <property type="match status" value="1"/>
</dbReference>
<gene>
    <name evidence="7" type="ORF">F5544_42200</name>
</gene>
<sequence length="742" mass="81970">MRSATAAIVTVAMPSSTAMASAVSSTCGRLRSGPRCCARCRGRGVFGGTAPCRGRTAESLPMTSNISAPRSRFLLVSRGEDQLPTSANNNATFMHETARGAEMTETLFNPKTYDFAEFDAETRRILRAVVDWFEARGKARLKQDDRDRVWYSEFLDFVKRERVFATFLTPAALANGDPNKRWDTARIAMLSKILGFYGMSYWYVWQVSILGLGPIWQSDNTAAKQRAAALLDSGEIFAFGLSEKAHGADVYSTDMVLEPLADGGFHATGGKHYIGNGNLAGLVSVFGRRADKPIIDSAKALEGKPAQEDYAGYLFFVADSKHPAYKLLRNVVDSQMYVAAFDLENYPVAEADILHRGEAAFHAAMNTVNVGKFNLGFGAVGACEHAFYEAITHAENRILFGHRVTEFPQVRSLLTDSYARLVAMKLYSERAIDYMRSAHAEDRRYLLFNAIEKMTVTRQGQRIIEDLADVIAARGFENDMYFPMAMLGLFGLPRLEGTVHVNMALSLKFMANYMFHPADAGLAALRYLPGAGSAPKGAVRAAAGALSWTSRGLASRAGAAVPKLATELKRAEYEHIPTRRDAADDEFLFHQGPSSGLGRIRFADWRPVFEKFAHIPNVALFLEQARAFQTLLAAASPTREQQRDVDFLFAIGELFTMLPYAQLILEQAEIEHTDPAVIDQIFDIFIREFAKHALTLHAKPTATQAQQHRALDLIRRPVADSARFANVLGRARAHAGAYEMNP</sequence>
<evidence type="ECO:0000313" key="7">
    <source>
        <dbReference type="EMBL" id="QIS16249.1"/>
    </source>
</evidence>
<evidence type="ECO:0000313" key="8">
    <source>
        <dbReference type="Proteomes" id="UP000503540"/>
    </source>
</evidence>
<dbReference type="GO" id="GO:0003995">
    <property type="term" value="F:acyl-CoA dehydrogenase activity"/>
    <property type="evidence" value="ECO:0007669"/>
    <property type="project" value="TreeGrafter"/>
</dbReference>
<dbReference type="AlphaFoldDB" id="A0A6G9YSF8"/>
<organism evidence="7 8">
    <name type="scientific">Nocardia arthritidis</name>
    <dbReference type="NCBI Taxonomy" id="228602"/>
    <lineage>
        <taxon>Bacteria</taxon>
        <taxon>Bacillati</taxon>
        <taxon>Actinomycetota</taxon>
        <taxon>Actinomycetes</taxon>
        <taxon>Mycobacteriales</taxon>
        <taxon>Nocardiaceae</taxon>
        <taxon>Nocardia</taxon>
    </lineage>
</organism>
<dbReference type="InterPro" id="IPR009075">
    <property type="entry name" value="AcylCo_DH/oxidase_C"/>
</dbReference>